<dbReference type="PROSITE" id="PS51257">
    <property type="entry name" value="PROKAR_LIPOPROTEIN"/>
    <property type="match status" value="1"/>
</dbReference>
<dbReference type="PANTHER" id="PTHR30632:SF0">
    <property type="entry name" value="SULFATE-BINDING PROTEIN"/>
    <property type="match status" value="1"/>
</dbReference>
<evidence type="ECO:0000256" key="6">
    <source>
        <dbReference type="SAM" id="SignalP"/>
    </source>
</evidence>
<comment type="similarity">
    <text evidence="1">Belongs to the bacterial solute-binding protein ModA family.</text>
</comment>
<evidence type="ECO:0000313" key="7">
    <source>
        <dbReference type="EMBL" id="RVU54130.1"/>
    </source>
</evidence>
<dbReference type="Pfam" id="PF13531">
    <property type="entry name" value="SBP_bac_11"/>
    <property type="match status" value="1"/>
</dbReference>
<keyword evidence="2 5" id="KW-0500">Molybdenum</keyword>
<dbReference type="Proteomes" id="UP000288812">
    <property type="component" value="Unassembled WGS sequence"/>
</dbReference>
<dbReference type="GO" id="GO:0015689">
    <property type="term" value="P:molybdate ion transport"/>
    <property type="evidence" value="ECO:0007669"/>
    <property type="project" value="InterPro"/>
</dbReference>
<dbReference type="InterPro" id="IPR050682">
    <property type="entry name" value="ModA/WtpA"/>
</dbReference>
<dbReference type="OrthoDB" id="9785015at2"/>
<organism evidence="7 8">
    <name type="scientific">Anaerosphaera multitolerans</name>
    <dbReference type="NCBI Taxonomy" id="2487351"/>
    <lineage>
        <taxon>Bacteria</taxon>
        <taxon>Bacillati</taxon>
        <taxon>Bacillota</taxon>
        <taxon>Tissierellia</taxon>
        <taxon>Tissierellales</taxon>
        <taxon>Peptoniphilaceae</taxon>
        <taxon>Anaerosphaera</taxon>
    </lineage>
</organism>
<proteinExistence type="inferred from homology"/>
<dbReference type="GO" id="GO:1901359">
    <property type="term" value="F:tungstate binding"/>
    <property type="evidence" value="ECO:0007669"/>
    <property type="project" value="UniProtKB-ARBA"/>
</dbReference>
<dbReference type="PANTHER" id="PTHR30632">
    <property type="entry name" value="MOLYBDATE-BINDING PERIPLASMIC PROTEIN"/>
    <property type="match status" value="1"/>
</dbReference>
<dbReference type="Gene3D" id="3.40.190.10">
    <property type="entry name" value="Periplasmic binding protein-like II"/>
    <property type="match status" value="2"/>
</dbReference>
<dbReference type="NCBIfam" id="TIGR01256">
    <property type="entry name" value="modA"/>
    <property type="match status" value="1"/>
</dbReference>
<dbReference type="FunFam" id="3.40.190.10:FF:000035">
    <property type="entry name" value="Molybdate ABC transporter substrate-binding protein"/>
    <property type="match status" value="1"/>
</dbReference>
<keyword evidence="3 5" id="KW-0479">Metal-binding</keyword>
<dbReference type="EMBL" id="RLIH01000015">
    <property type="protein sequence ID" value="RVU54130.1"/>
    <property type="molecule type" value="Genomic_DNA"/>
</dbReference>
<feature type="signal peptide" evidence="6">
    <location>
        <begin position="1"/>
        <end position="19"/>
    </location>
</feature>
<dbReference type="InterPro" id="IPR005950">
    <property type="entry name" value="ModA"/>
</dbReference>
<gene>
    <name evidence="7" type="primary">modA</name>
    <name evidence="7" type="ORF">EF514_09095</name>
</gene>
<evidence type="ECO:0000313" key="8">
    <source>
        <dbReference type="Proteomes" id="UP000288812"/>
    </source>
</evidence>
<dbReference type="RefSeq" id="WP_127725130.1">
    <property type="nucleotide sequence ID" value="NZ_RLIH01000015.1"/>
</dbReference>
<dbReference type="SUPFAM" id="SSF53850">
    <property type="entry name" value="Periplasmic binding protein-like II"/>
    <property type="match status" value="1"/>
</dbReference>
<evidence type="ECO:0000256" key="5">
    <source>
        <dbReference type="PIRSR" id="PIRSR004846-1"/>
    </source>
</evidence>
<dbReference type="GO" id="GO:0030973">
    <property type="term" value="F:molybdate ion binding"/>
    <property type="evidence" value="ECO:0007669"/>
    <property type="project" value="TreeGrafter"/>
</dbReference>
<dbReference type="InterPro" id="IPR041879">
    <property type="entry name" value="YvgL-like_PBP2"/>
</dbReference>
<keyword evidence="8" id="KW-1185">Reference proteome</keyword>
<keyword evidence="4 6" id="KW-0732">Signal</keyword>
<dbReference type="PIRSF" id="PIRSF004846">
    <property type="entry name" value="ModA"/>
    <property type="match status" value="1"/>
</dbReference>
<reference evidence="7 8" key="1">
    <citation type="submission" date="2018-11" db="EMBL/GenBank/DDBJ databases">
        <title>Genome sequencing and assembly of Anaerosphaera sp. nov., GS7-6-2.</title>
        <authorList>
            <person name="Rettenmaier R."/>
            <person name="Liebl W."/>
            <person name="Zverlov V."/>
        </authorList>
    </citation>
    <scope>NUCLEOTIDE SEQUENCE [LARGE SCALE GENOMIC DNA]</scope>
    <source>
        <strain evidence="7 8">GS7-6-2</strain>
    </source>
</reference>
<feature type="binding site" evidence="5">
    <location>
        <position position="182"/>
    </location>
    <ligand>
        <name>molybdate</name>
        <dbReference type="ChEBI" id="CHEBI:36264"/>
    </ligand>
</feature>
<evidence type="ECO:0000256" key="4">
    <source>
        <dbReference type="ARBA" id="ARBA00022729"/>
    </source>
</evidence>
<comment type="caution">
    <text evidence="7">The sequence shown here is derived from an EMBL/GenBank/DDBJ whole genome shotgun (WGS) entry which is preliminary data.</text>
</comment>
<feature type="binding site" evidence="5">
    <location>
        <position position="46"/>
    </location>
    <ligand>
        <name>molybdate</name>
        <dbReference type="ChEBI" id="CHEBI:36264"/>
    </ligand>
</feature>
<feature type="binding site" evidence="5">
    <location>
        <position position="73"/>
    </location>
    <ligand>
        <name>molybdate</name>
        <dbReference type="ChEBI" id="CHEBI:36264"/>
    </ligand>
</feature>
<evidence type="ECO:0000256" key="3">
    <source>
        <dbReference type="ARBA" id="ARBA00022723"/>
    </source>
</evidence>
<evidence type="ECO:0000256" key="2">
    <source>
        <dbReference type="ARBA" id="ARBA00022505"/>
    </source>
</evidence>
<name>A0A437S542_9FIRM</name>
<dbReference type="CDD" id="cd13537">
    <property type="entry name" value="PBP2_YvgL_like"/>
    <property type="match status" value="1"/>
</dbReference>
<sequence>MKNKLLSLSLIMLALILVACGDKTSESGKELEEGEREQIYISAAASLTDAVDEIIELAEDELKVEFITNYGSSGALQTQIEEGAPVDIFMSAGEKQMDALEEKGLVSSEFRETMLENEVVLITPKNSDLSLNVFEDVLKDDVEKIAISDPSSVPVGQYSEEIFTNLGIWDEVKAKMVQSQDVRQSLDWVVSGNVDCGTVYKTDALIEEENVNIVAKAPVGSHKPVAYPVAIVGESVDREVAKAFYDFLKTESAKEVFEKYGFVVKD</sequence>
<dbReference type="GO" id="GO:0046872">
    <property type="term" value="F:metal ion binding"/>
    <property type="evidence" value="ECO:0007669"/>
    <property type="project" value="UniProtKB-KW"/>
</dbReference>
<evidence type="ECO:0000256" key="1">
    <source>
        <dbReference type="ARBA" id="ARBA00009175"/>
    </source>
</evidence>
<protein>
    <submittedName>
        <fullName evidence="7">Molybdate ABC transporter substrate-binding protein</fullName>
    </submittedName>
</protein>
<dbReference type="AlphaFoldDB" id="A0A437S542"/>
<feature type="chain" id="PRO_5039464992" evidence="6">
    <location>
        <begin position="20"/>
        <end position="266"/>
    </location>
</feature>
<accession>A0A437S542</accession>
<feature type="binding site" evidence="5">
    <location>
        <position position="200"/>
    </location>
    <ligand>
        <name>molybdate</name>
        <dbReference type="ChEBI" id="CHEBI:36264"/>
    </ligand>
</feature>